<dbReference type="Gene3D" id="3.60.120.10">
    <property type="entry name" value="Anthranilate synthase"/>
    <property type="match status" value="1"/>
</dbReference>
<dbReference type="InterPro" id="IPR006805">
    <property type="entry name" value="Anth_synth_I_N"/>
</dbReference>
<evidence type="ECO:0000256" key="6">
    <source>
        <dbReference type="ARBA" id="ARBA00023239"/>
    </source>
</evidence>
<keyword evidence="6" id="KW-0456">Lyase</keyword>
<dbReference type="AlphaFoldDB" id="A0A1I2CKU3"/>
<evidence type="ECO:0000256" key="7">
    <source>
        <dbReference type="ARBA" id="ARBA00025634"/>
    </source>
</evidence>
<keyword evidence="13" id="KW-1185">Reference proteome</keyword>
<dbReference type="RefSeq" id="WP_093918468.1">
    <property type="nucleotide sequence ID" value="NZ_FONW01000001.1"/>
</dbReference>
<evidence type="ECO:0000313" key="12">
    <source>
        <dbReference type="EMBL" id="SFE68858.1"/>
    </source>
</evidence>
<dbReference type="Pfam" id="PF04715">
    <property type="entry name" value="Anth_synt_I_N"/>
    <property type="match status" value="1"/>
</dbReference>
<evidence type="ECO:0000256" key="5">
    <source>
        <dbReference type="ARBA" id="ARBA00022842"/>
    </source>
</evidence>
<evidence type="ECO:0000256" key="1">
    <source>
        <dbReference type="ARBA" id="ARBA00001946"/>
    </source>
</evidence>
<comment type="subunit">
    <text evidence="2">Heterotetramer consisting of two non-identical subunits: a beta subunit (TrpG) and a large alpha subunit (TrpE).</text>
</comment>
<dbReference type="PANTHER" id="PTHR11236:SF48">
    <property type="entry name" value="ISOCHORISMATE SYNTHASE MENF"/>
    <property type="match status" value="1"/>
</dbReference>
<comment type="cofactor">
    <cofactor evidence="1">
        <name>Mg(2+)</name>
        <dbReference type="ChEBI" id="CHEBI:18420"/>
    </cofactor>
</comment>
<accession>A0A1I2CKU3</accession>
<keyword evidence="5" id="KW-0460">Magnesium</keyword>
<name>A0A1I2CKU3_9BACT</name>
<dbReference type="Proteomes" id="UP000198964">
    <property type="component" value="Unassembled WGS sequence"/>
</dbReference>
<reference evidence="12 13" key="1">
    <citation type="submission" date="2016-10" db="EMBL/GenBank/DDBJ databases">
        <authorList>
            <person name="de Groot N.N."/>
        </authorList>
    </citation>
    <scope>NUCLEOTIDE SEQUENCE [LARGE SCALE GENOMIC DNA]</scope>
    <source>
        <strain evidence="12 13">CGMCC 1.9156</strain>
    </source>
</reference>
<organism evidence="12 13">
    <name type="scientific">Sunxiuqinia elliptica</name>
    <dbReference type="NCBI Taxonomy" id="655355"/>
    <lineage>
        <taxon>Bacteria</taxon>
        <taxon>Pseudomonadati</taxon>
        <taxon>Bacteroidota</taxon>
        <taxon>Bacteroidia</taxon>
        <taxon>Marinilabiliales</taxon>
        <taxon>Prolixibacteraceae</taxon>
        <taxon>Sunxiuqinia</taxon>
    </lineage>
</organism>
<evidence type="ECO:0000256" key="8">
    <source>
        <dbReference type="ARBA" id="ARBA00047683"/>
    </source>
</evidence>
<feature type="domain" description="Chorismate-utilising enzyme C-terminal" evidence="10">
    <location>
        <begin position="203"/>
        <end position="454"/>
    </location>
</feature>
<comment type="function">
    <text evidence="7">Part of a heterotetrameric complex that catalyzes the two-step biosynthesis of anthranilate, an intermediate in the biosynthesis of L-tryptophan. In the first step, the glutamine-binding beta subunit (TrpG) of anthranilate synthase (AS) provides the glutamine amidotransferase activity which generates ammonia as a substrate that, along with chorismate, is used in the second step, catalyzed by the large alpha subunit of AS (TrpE) to produce anthranilate. In the absence of TrpG, TrpE can synthesize anthranilate directly from chorismate and high concentrations of ammonia.</text>
</comment>
<gene>
    <name evidence="12" type="ORF">SAMN05216283_101761</name>
</gene>
<comment type="catalytic activity">
    <reaction evidence="8">
        <text>chorismate + L-glutamine = anthranilate + pyruvate + L-glutamate + H(+)</text>
        <dbReference type="Rhea" id="RHEA:21732"/>
        <dbReference type="ChEBI" id="CHEBI:15361"/>
        <dbReference type="ChEBI" id="CHEBI:15378"/>
        <dbReference type="ChEBI" id="CHEBI:16567"/>
        <dbReference type="ChEBI" id="CHEBI:29748"/>
        <dbReference type="ChEBI" id="CHEBI:29985"/>
        <dbReference type="ChEBI" id="CHEBI:58359"/>
        <dbReference type="EC" id="4.1.3.27"/>
    </reaction>
</comment>
<dbReference type="Pfam" id="PF00425">
    <property type="entry name" value="Chorismate_bind"/>
    <property type="match status" value="1"/>
</dbReference>
<sequence length="468" mass="52708">MKPINVQVNVRKILADTLTPVSVYLKFRELFPNSILLESSDYHGNENAYSFICIKPLACFTADQGVITTELQGKQLAQKEVADHHTVAVELESFFKSFQLTGDVEEAPANGLFGYLTFDSIQYFEKIDITATRHEAYAIPEAKYCFYKYILAIDHSKDMISLIENLPEGEPAEMGQISSLLKNLSFPDTHFDLVGEERSNITDEAYRQMVTKGKEHCFRGDVFQIVLSRQFAQQYKGDEFNVYRALRSVNPSPYLFFFDYGDFRIFGSSPEAQLRIKDGRAIINPIAGTFRRTGNDEQDRVLAEKLCADPKENAEHVMLVDLARNDLSRNAAEVVVDSYREVQYFSHVIHLVSEVSGKLPKEANMVSVLGDSFPAGTLSGAPKHMAMQLIDRYENQRRSYYGGAIGFLGFDNSLNHAIMIRSFLSKGKTLYYQAGAGVVADSVEENELQEVNNKLAALKKAIELAREI</sequence>
<keyword evidence="4" id="KW-0479">Metal-binding</keyword>
<dbReference type="InterPro" id="IPR005801">
    <property type="entry name" value="ADC_synthase"/>
</dbReference>
<dbReference type="PANTHER" id="PTHR11236">
    <property type="entry name" value="AMINOBENZOATE/ANTHRANILATE SYNTHASE"/>
    <property type="match status" value="1"/>
</dbReference>
<evidence type="ECO:0000256" key="4">
    <source>
        <dbReference type="ARBA" id="ARBA00022723"/>
    </source>
</evidence>
<evidence type="ECO:0000256" key="2">
    <source>
        <dbReference type="ARBA" id="ARBA00011575"/>
    </source>
</evidence>
<dbReference type="PRINTS" id="PR00095">
    <property type="entry name" value="ANTSNTHASEI"/>
</dbReference>
<dbReference type="InterPro" id="IPR019999">
    <property type="entry name" value="Anth_synth_I-like"/>
</dbReference>
<evidence type="ECO:0000313" key="13">
    <source>
        <dbReference type="Proteomes" id="UP000198964"/>
    </source>
</evidence>
<keyword evidence="9" id="KW-0175">Coiled coil</keyword>
<dbReference type="GO" id="GO:0046872">
    <property type="term" value="F:metal ion binding"/>
    <property type="evidence" value="ECO:0007669"/>
    <property type="project" value="UniProtKB-KW"/>
</dbReference>
<dbReference type="SUPFAM" id="SSF56322">
    <property type="entry name" value="ADC synthase"/>
    <property type="match status" value="1"/>
</dbReference>
<proteinExistence type="predicted"/>
<evidence type="ECO:0000256" key="3">
    <source>
        <dbReference type="ARBA" id="ARBA00020653"/>
    </source>
</evidence>
<feature type="domain" description="Anthranilate synthase component I N-terminal" evidence="11">
    <location>
        <begin position="16"/>
        <end position="158"/>
    </location>
</feature>
<dbReference type="STRING" id="655355.SAMN05216283_101761"/>
<evidence type="ECO:0000256" key="9">
    <source>
        <dbReference type="SAM" id="Coils"/>
    </source>
</evidence>
<evidence type="ECO:0000259" key="11">
    <source>
        <dbReference type="Pfam" id="PF04715"/>
    </source>
</evidence>
<dbReference type="InterPro" id="IPR015890">
    <property type="entry name" value="Chorismate_C"/>
</dbReference>
<evidence type="ECO:0000259" key="10">
    <source>
        <dbReference type="Pfam" id="PF00425"/>
    </source>
</evidence>
<dbReference type="GO" id="GO:0004049">
    <property type="term" value="F:anthranilate synthase activity"/>
    <property type="evidence" value="ECO:0007669"/>
    <property type="project" value="UniProtKB-EC"/>
</dbReference>
<dbReference type="EMBL" id="FONW01000001">
    <property type="protein sequence ID" value="SFE68858.1"/>
    <property type="molecule type" value="Genomic_DNA"/>
</dbReference>
<protein>
    <recommendedName>
        <fullName evidence="3">Anthranilate synthase component 1</fullName>
    </recommendedName>
</protein>
<dbReference type="GO" id="GO:0000162">
    <property type="term" value="P:L-tryptophan biosynthetic process"/>
    <property type="evidence" value="ECO:0007669"/>
    <property type="project" value="TreeGrafter"/>
</dbReference>
<feature type="coiled-coil region" evidence="9">
    <location>
        <begin position="441"/>
        <end position="468"/>
    </location>
</feature>